<accession>A0A378JKK2</accession>
<protein>
    <submittedName>
        <fullName evidence="8">MutT/nudix family transporter protein</fullName>
    </submittedName>
</protein>
<keyword evidence="4" id="KW-0378">Hydrolase</keyword>
<name>A0A378JKK2_9GAMM</name>
<evidence type="ECO:0000256" key="2">
    <source>
        <dbReference type="ARBA" id="ARBA00001946"/>
    </source>
</evidence>
<dbReference type="Proteomes" id="UP000254794">
    <property type="component" value="Unassembled WGS sequence"/>
</dbReference>
<dbReference type="AlphaFoldDB" id="A0A378JKK2"/>
<dbReference type="OrthoDB" id="9802805at2"/>
<dbReference type="CDD" id="cd03426">
    <property type="entry name" value="NUDIX_CoAse_Nudt7"/>
    <property type="match status" value="1"/>
</dbReference>
<reference evidence="8 9" key="1">
    <citation type="submission" date="2018-06" db="EMBL/GenBank/DDBJ databases">
        <authorList>
            <consortium name="Pathogen Informatics"/>
            <person name="Doyle S."/>
        </authorList>
    </citation>
    <scope>NUCLEOTIDE SEQUENCE [LARGE SCALE GENOMIC DNA]</scope>
    <source>
        <strain evidence="8 9">NCTC13316</strain>
    </source>
</reference>
<evidence type="ECO:0000313" key="8">
    <source>
        <dbReference type="EMBL" id="STX51704.1"/>
    </source>
</evidence>
<comment type="cofactor">
    <cofactor evidence="1">
        <name>Mn(2+)</name>
        <dbReference type="ChEBI" id="CHEBI:29035"/>
    </cofactor>
</comment>
<dbReference type="InterPro" id="IPR045121">
    <property type="entry name" value="CoAse"/>
</dbReference>
<evidence type="ECO:0000313" key="9">
    <source>
        <dbReference type="Proteomes" id="UP000254794"/>
    </source>
</evidence>
<gene>
    <name evidence="8" type="ORF">NCTC13316_01800</name>
</gene>
<keyword evidence="3" id="KW-0479">Metal-binding</keyword>
<dbReference type="Pfam" id="PF00293">
    <property type="entry name" value="NUDIX"/>
    <property type="match status" value="1"/>
</dbReference>
<sequence>MQRRNAAVLVLHEKLTNSIILTERSSQLKNHPGEICFPGGLWEEEDETLFATALRELQEELGITADRVKLIKSLAPEQTLTGYLIYPWLASIETIEPYEFSEEVTDILRIPIDSVCNINHYQKIEVERRGFKIISYQFTEETRFVWGATVRIMMQLCESKNKYSLV</sequence>
<dbReference type="InterPro" id="IPR015797">
    <property type="entry name" value="NUDIX_hydrolase-like_dom_sf"/>
</dbReference>
<keyword evidence="5" id="KW-0460">Magnesium</keyword>
<dbReference type="PANTHER" id="PTHR12992">
    <property type="entry name" value="NUDIX HYDROLASE"/>
    <property type="match status" value="1"/>
</dbReference>
<evidence type="ECO:0000256" key="3">
    <source>
        <dbReference type="ARBA" id="ARBA00022723"/>
    </source>
</evidence>
<dbReference type="PROSITE" id="PS51462">
    <property type="entry name" value="NUDIX"/>
    <property type="match status" value="1"/>
</dbReference>
<dbReference type="GO" id="GO:0010945">
    <property type="term" value="F:coenzyme A diphosphatase activity"/>
    <property type="evidence" value="ECO:0007669"/>
    <property type="project" value="InterPro"/>
</dbReference>
<keyword evidence="6" id="KW-0464">Manganese</keyword>
<evidence type="ECO:0000259" key="7">
    <source>
        <dbReference type="PROSITE" id="PS51462"/>
    </source>
</evidence>
<feature type="domain" description="Nudix hydrolase" evidence="7">
    <location>
        <begin position="1"/>
        <end position="132"/>
    </location>
</feature>
<dbReference type="SUPFAM" id="SSF55811">
    <property type="entry name" value="Nudix"/>
    <property type="match status" value="1"/>
</dbReference>
<keyword evidence="9" id="KW-1185">Reference proteome</keyword>
<comment type="cofactor">
    <cofactor evidence="2">
        <name>Mg(2+)</name>
        <dbReference type="ChEBI" id="CHEBI:18420"/>
    </cofactor>
</comment>
<evidence type="ECO:0000256" key="5">
    <source>
        <dbReference type="ARBA" id="ARBA00022842"/>
    </source>
</evidence>
<dbReference type="Gene3D" id="3.90.79.10">
    <property type="entry name" value="Nucleoside Triphosphate Pyrophosphohydrolase"/>
    <property type="match status" value="1"/>
</dbReference>
<dbReference type="RefSeq" id="WP_115331322.1">
    <property type="nucleotide sequence ID" value="NZ_CAAAHP010000002.1"/>
</dbReference>
<proteinExistence type="predicted"/>
<dbReference type="PANTHER" id="PTHR12992:SF11">
    <property type="entry name" value="MITOCHONDRIAL COENZYME A DIPHOSPHATASE NUDT8"/>
    <property type="match status" value="1"/>
</dbReference>
<dbReference type="GO" id="GO:0046872">
    <property type="term" value="F:metal ion binding"/>
    <property type="evidence" value="ECO:0007669"/>
    <property type="project" value="UniProtKB-KW"/>
</dbReference>
<dbReference type="EMBL" id="UGOD01000001">
    <property type="protein sequence ID" value="STX51704.1"/>
    <property type="molecule type" value="Genomic_DNA"/>
</dbReference>
<dbReference type="InterPro" id="IPR000086">
    <property type="entry name" value="NUDIX_hydrolase_dom"/>
</dbReference>
<evidence type="ECO:0000256" key="1">
    <source>
        <dbReference type="ARBA" id="ARBA00001936"/>
    </source>
</evidence>
<evidence type="ECO:0000256" key="4">
    <source>
        <dbReference type="ARBA" id="ARBA00022801"/>
    </source>
</evidence>
<organism evidence="8 9">
    <name type="scientific">Legionella busanensis</name>
    <dbReference type="NCBI Taxonomy" id="190655"/>
    <lineage>
        <taxon>Bacteria</taxon>
        <taxon>Pseudomonadati</taxon>
        <taxon>Pseudomonadota</taxon>
        <taxon>Gammaproteobacteria</taxon>
        <taxon>Legionellales</taxon>
        <taxon>Legionellaceae</taxon>
        <taxon>Legionella</taxon>
    </lineage>
</organism>
<evidence type="ECO:0000256" key="6">
    <source>
        <dbReference type="ARBA" id="ARBA00023211"/>
    </source>
</evidence>